<dbReference type="InterPro" id="IPR044799">
    <property type="entry name" value="SOG1-like"/>
</dbReference>
<dbReference type="PROSITE" id="PS51005">
    <property type="entry name" value="NAC"/>
    <property type="match status" value="1"/>
</dbReference>
<reference evidence="5 6" key="1">
    <citation type="submission" date="2021-08" db="EMBL/GenBank/DDBJ databases">
        <title>WGS assembly of Ceratopteris richardii.</title>
        <authorList>
            <person name="Marchant D.B."/>
            <person name="Chen G."/>
            <person name="Jenkins J."/>
            <person name="Shu S."/>
            <person name="Leebens-Mack J."/>
            <person name="Grimwood J."/>
            <person name="Schmutz J."/>
            <person name="Soltis P."/>
            <person name="Soltis D."/>
            <person name="Chen Z.-H."/>
        </authorList>
    </citation>
    <scope>NUCLEOTIDE SEQUENCE [LARGE SCALE GENOMIC DNA]</scope>
    <source>
        <strain evidence="5">Whitten #5841</strain>
        <tissue evidence="5">Leaf</tissue>
    </source>
</reference>
<evidence type="ECO:0000313" key="6">
    <source>
        <dbReference type="Proteomes" id="UP000825935"/>
    </source>
</evidence>
<comment type="caution">
    <text evidence="5">The sequence shown here is derived from an EMBL/GenBank/DDBJ whole genome shotgun (WGS) entry which is preliminary data.</text>
</comment>
<dbReference type="Proteomes" id="UP000825935">
    <property type="component" value="Chromosome 23"/>
</dbReference>
<keyword evidence="6" id="KW-1185">Reference proteome</keyword>
<keyword evidence="1" id="KW-0805">Transcription regulation</keyword>
<dbReference type="PANTHER" id="PTHR31079:SF20">
    <property type="entry name" value="NAC DOMAIN-CONTAINING PROTEIN 10"/>
    <property type="match status" value="1"/>
</dbReference>
<keyword evidence="2" id="KW-0804">Transcription</keyword>
<dbReference type="SUPFAM" id="SSF101941">
    <property type="entry name" value="NAC domain"/>
    <property type="match status" value="1"/>
</dbReference>
<keyword evidence="3" id="KW-0539">Nucleus</keyword>
<dbReference type="GO" id="GO:0005634">
    <property type="term" value="C:nucleus"/>
    <property type="evidence" value="ECO:0007669"/>
    <property type="project" value="TreeGrafter"/>
</dbReference>
<organism evidence="5 6">
    <name type="scientific">Ceratopteris richardii</name>
    <name type="common">Triangle waterfern</name>
    <dbReference type="NCBI Taxonomy" id="49495"/>
    <lineage>
        <taxon>Eukaryota</taxon>
        <taxon>Viridiplantae</taxon>
        <taxon>Streptophyta</taxon>
        <taxon>Embryophyta</taxon>
        <taxon>Tracheophyta</taxon>
        <taxon>Polypodiopsida</taxon>
        <taxon>Polypodiidae</taxon>
        <taxon>Polypodiales</taxon>
        <taxon>Pteridineae</taxon>
        <taxon>Pteridaceae</taxon>
        <taxon>Parkerioideae</taxon>
        <taxon>Ceratopteris</taxon>
    </lineage>
</organism>
<evidence type="ECO:0000256" key="3">
    <source>
        <dbReference type="ARBA" id="ARBA00023242"/>
    </source>
</evidence>
<protein>
    <recommendedName>
        <fullName evidence="4">NAC domain-containing protein</fullName>
    </recommendedName>
</protein>
<dbReference type="PANTHER" id="PTHR31079">
    <property type="entry name" value="NAC DOMAIN-CONTAINING PROTEIN 73"/>
    <property type="match status" value="1"/>
</dbReference>
<dbReference type="EMBL" id="CM035428">
    <property type="protein sequence ID" value="KAH7301964.1"/>
    <property type="molecule type" value="Genomic_DNA"/>
</dbReference>
<sequence>MIRMTWWVDGRTFARKVRNPTYGTLGSNGMTRGLECPSCGFLLDNCDTVPRWPGLPAGVKFDPSDQELLEHLAAKVGSNEVKLHPFIDEFIPTLNEEDGICYTHPEKLPGVRNDGSSIHFFHRPTKAYNKGTRKRRKVQSGEDSVNGIEMRWHKTGKTRPVVENGRQIGCKKIMVLYVTSAKKVKADKTNWVMHQYHLGVQEDEKEGEYVVSKIFYQTQPRQCGLGLGHKEGGDNFEHVNPEITEMQAHSYHNSSPRTVINSNNSPEVPPPQTPRYVPKQPVKGLLASITEDVEKLQSSLAFCYDSVDSSCRSFNKVKGFIGYTPECSPELQEGNEYWWNNFGGNEKATGQRTDVPVVSVVDQRIDMPKSTSRQMTDTVDPEVINFLSSENVAMANNQNLCLNIHNRDSKDAQSKEVVLKPDSALENIILDTPPDFIFESLLNSQESVDWLGKKKFWSDSSQKTDDGSLLDFFRDSQSGV</sequence>
<dbReference type="Gene3D" id="2.170.150.80">
    <property type="entry name" value="NAC domain"/>
    <property type="match status" value="1"/>
</dbReference>
<gene>
    <name evidence="5" type="ORF">KP509_23G050500</name>
</gene>
<dbReference type="OrthoDB" id="2020306at2759"/>
<dbReference type="EMBL" id="CM035428">
    <property type="protein sequence ID" value="KAH7301963.1"/>
    <property type="molecule type" value="Genomic_DNA"/>
</dbReference>
<dbReference type="GO" id="GO:0000976">
    <property type="term" value="F:transcription cis-regulatory region binding"/>
    <property type="evidence" value="ECO:0007669"/>
    <property type="project" value="TreeGrafter"/>
</dbReference>
<evidence type="ECO:0000256" key="1">
    <source>
        <dbReference type="ARBA" id="ARBA00023015"/>
    </source>
</evidence>
<evidence type="ECO:0000313" key="5">
    <source>
        <dbReference type="EMBL" id="KAH7301964.1"/>
    </source>
</evidence>
<evidence type="ECO:0000259" key="4">
    <source>
        <dbReference type="PROSITE" id="PS51005"/>
    </source>
</evidence>
<dbReference type="GO" id="GO:0003700">
    <property type="term" value="F:DNA-binding transcription factor activity"/>
    <property type="evidence" value="ECO:0007669"/>
    <property type="project" value="InterPro"/>
</dbReference>
<evidence type="ECO:0000256" key="2">
    <source>
        <dbReference type="ARBA" id="ARBA00023163"/>
    </source>
</evidence>
<dbReference type="InterPro" id="IPR036093">
    <property type="entry name" value="NAC_dom_sf"/>
</dbReference>
<name>A0A8T2S232_CERRI</name>
<accession>A0A8T2S232</accession>
<dbReference type="InterPro" id="IPR003441">
    <property type="entry name" value="NAC-dom"/>
</dbReference>
<feature type="domain" description="NAC" evidence="4">
    <location>
        <begin position="55"/>
        <end position="217"/>
    </location>
</feature>
<dbReference type="AlphaFoldDB" id="A0A8T2S232"/>
<proteinExistence type="predicted"/>
<dbReference type="Pfam" id="PF02365">
    <property type="entry name" value="NAM"/>
    <property type="match status" value="1"/>
</dbReference>
<dbReference type="FunFam" id="2.170.150.80:FF:000009">
    <property type="entry name" value="NAC domain-containing protein 8"/>
    <property type="match status" value="1"/>
</dbReference>